<dbReference type="AlphaFoldDB" id="A0A1I4EWB7"/>
<name>A0A1I4EWB7_9EURY</name>
<dbReference type="Proteomes" id="UP000199607">
    <property type="component" value="Unassembled WGS sequence"/>
</dbReference>
<sequence length="43" mass="4764">MGLDAAELGPLLAAVGRPYRRHRTSRRTAVVCLLLYLPNIVET</sequence>
<proteinExistence type="predicted"/>
<gene>
    <name evidence="1" type="ORF">SAMN04487950_2412</name>
</gene>
<keyword evidence="2" id="KW-1185">Reference proteome</keyword>
<reference evidence="2" key="1">
    <citation type="submission" date="2016-10" db="EMBL/GenBank/DDBJ databases">
        <authorList>
            <person name="Varghese N."/>
            <person name="Submissions S."/>
        </authorList>
    </citation>
    <scope>NUCLEOTIDE SEQUENCE [LARGE SCALE GENOMIC DNA]</scope>
    <source>
        <strain evidence="2">CGMCC 1.7738</strain>
    </source>
</reference>
<dbReference type="RefSeq" id="WP_281244181.1">
    <property type="nucleotide sequence ID" value="NZ_FOTC01000002.1"/>
</dbReference>
<dbReference type="STRING" id="553466.SAMN04487950_2412"/>
<protein>
    <submittedName>
        <fullName evidence="1">Uncharacterized protein</fullName>
    </submittedName>
</protein>
<dbReference type="EMBL" id="FOTC01000002">
    <property type="protein sequence ID" value="SFL09400.1"/>
    <property type="molecule type" value="Genomic_DNA"/>
</dbReference>
<evidence type="ECO:0000313" key="1">
    <source>
        <dbReference type="EMBL" id="SFL09400.1"/>
    </source>
</evidence>
<organism evidence="1 2">
    <name type="scientific">Halogranum rubrum</name>
    <dbReference type="NCBI Taxonomy" id="553466"/>
    <lineage>
        <taxon>Archaea</taxon>
        <taxon>Methanobacteriati</taxon>
        <taxon>Methanobacteriota</taxon>
        <taxon>Stenosarchaea group</taxon>
        <taxon>Halobacteria</taxon>
        <taxon>Halobacteriales</taxon>
        <taxon>Haloferacaceae</taxon>
    </lineage>
</organism>
<evidence type="ECO:0000313" key="2">
    <source>
        <dbReference type="Proteomes" id="UP000199607"/>
    </source>
</evidence>
<accession>A0A1I4EWB7</accession>